<evidence type="ECO:0000313" key="2">
    <source>
        <dbReference type="Proteomes" id="UP000242246"/>
    </source>
</evidence>
<dbReference type="Pfam" id="PF16157">
    <property type="entry name" value="DUF4865"/>
    <property type="match status" value="1"/>
</dbReference>
<dbReference type="InterPro" id="IPR032349">
    <property type="entry name" value="DUF4865"/>
</dbReference>
<dbReference type="STRING" id="1348632.GCA_001591745_00227"/>
<organism evidence="1 2">
    <name type="scientific">Pseudolactococcus plantarum</name>
    <dbReference type="NCBI Taxonomy" id="1365"/>
    <lineage>
        <taxon>Bacteria</taxon>
        <taxon>Bacillati</taxon>
        <taxon>Bacillota</taxon>
        <taxon>Bacilli</taxon>
        <taxon>Lactobacillales</taxon>
        <taxon>Streptococcaceae</taxon>
        <taxon>Pseudolactococcus</taxon>
    </lineage>
</organism>
<dbReference type="Proteomes" id="UP000242246">
    <property type="component" value="Unassembled WGS sequence"/>
</dbReference>
<evidence type="ECO:0008006" key="3">
    <source>
        <dbReference type="Google" id="ProtNLM"/>
    </source>
</evidence>
<comment type="caution">
    <text evidence="1">The sequence shown here is derived from an EMBL/GenBank/DDBJ whole genome shotgun (WGS) entry which is preliminary data.</text>
</comment>
<accession>A0A2A5S2K3</accession>
<reference evidence="1 2" key="1">
    <citation type="submission" date="2014-12" db="EMBL/GenBank/DDBJ databases">
        <title>Draft genome sequences of 10 type strains of Lactococcus.</title>
        <authorList>
            <person name="Sun Z."/>
            <person name="Zhong Z."/>
            <person name="Liu W."/>
            <person name="Zhang W."/>
            <person name="Zhang H."/>
        </authorList>
    </citation>
    <scope>NUCLEOTIDE SEQUENCE [LARGE SCALE GENOMIC DNA]</scope>
    <source>
        <strain evidence="1 2">DSM 20686</strain>
    </source>
</reference>
<proteinExistence type="predicted"/>
<dbReference type="AlphaFoldDB" id="A0A2A5S2K3"/>
<dbReference type="EMBL" id="JXJX01000003">
    <property type="protein sequence ID" value="PCS07757.1"/>
    <property type="molecule type" value="Genomic_DNA"/>
</dbReference>
<evidence type="ECO:0000313" key="1">
    <source>
        <dbReference type="EMBL" id="PCS07757.1"/>
    </source>
</evidence>
<dbReference type="OrthoDB" id="2065010at2"/>
<protein>
    <recommendedName>
        <fullName evidence="3">Petrobactin biosynthesis protein AsbA</fullName>
    </recommendedName>
</protein>
<gene>
    <name evidence="1" type="ORF">RU87_GL000976</name>
</gene>
<dbReference type="RefSeq" id="WP_068160152.1">
    <property type="nucleotide sequence ID" value="NZ_JXJX01000003.1"/>
</dbReference>
<keyword evidence="2" id="KW-1185">Reference proteome</keyword>
<name>A0A2A5S2K3_9LACT</name>
<sequence>MQAMRYEINLPADYDMTLIRERVTRTGYLMDGFEDLYFKVFLISEISSGNLTNSYCPLYVWKQTDGMSKFIFDGYFDNILSSFGWQQIEIGITSNILLSKQFTKSKFVTEEASAILPVKSLKQSMPSLSLAETETGKLVIYNPDKWQSVTYTFYETKPNTHKKCLEILHISN</sequence>